<comment type="caution">
    <text evidence="1">The sequence shown here is derived from an EMBL/GenBank/DDBJ whole genome shotgun (WGS) entry which is preliminary data.</text>
</comment>
<dbReference type="EMBL" id="BPLR01001717">
    <property type="protein sequence ID" value="GIZ04307.1"/>
    <property type="molecule type" value="Genomic_DNA"/>
</dbReference>
<evidence type="ECO:0000313" key="1">
    <source>
        <dbReference type="EMBL" id="GIZ04307.1"/>
    </source>
</evidence>
<gene>
    <name evidence="1" type="ORF">CEXT_555471</name>
</gene>
<reference evidence="1 2" key="1">
    <citation type="submission" date="2021-06" db="EMBL/GenBank/DDBJ databases">
        <title>Caerostris extrusa draft genome.</title>
        <authorList>
            <person name="Kono N."/>
            <person name="Arakawa K."/>
        </authorList>
    </citation>
    <scope>NUCLEOTIDE SEQUENCE [LARGE SCALE GENOMIC DNA]</scope>
</reference>
<dbReference type="AlphaFoldDB" id="A0AAV4YA59"/>
<keyword evidence="2" id="KW-1185">Reference proteome</keyword>
<name>A0AAV4YA59_CAEEX</name>
<proteinExistence type="predicted"/>
<sequence length="117" mass="13790">MYDAHVKGVFGLQPYPPILHGLKTASQDQRTLLPNIINSVRHRYQGCIVVPVLRMIQGLVFNYKVKLRCFKRQIKEIEKFHEIHHNKQIFQCQYPPNKEEFKIVSNSNFQRRGSSPE</sequence>
<dbReference type="Proteomes" id="UP001054945">
    <property type="component" value="Unassembled WGS sequence"/>
</dbReference>
<protein>
    <submittedName>
        <fullName evidence="1">Uncharacterized protein</fullName>
    </submittedName>
</protein>
<accession>A0AAV4YA59</accession>
<organism evidence="1 2">
    <name type="scientific">Caerostris extrusa</name>
    <name type="common">Bark spider</name>
    <name type="synonym">Caerostris bankana</name>
    <dbReference type="NCBI Taxonomy" id="172846"/>
    <lineage>
        <taxon>Eukaryota</taxon>
        <taxon>Metazoa</taxon>
        <taxon>Ecdysozoa</taxon>
        <taxon>Arthropoda</taxon>
        <taxon>Chelicerata</taxon>
        <taxon>Arachnida</taxon>
        <taxon>Araneae</taxon>
        <taxon>Araneomorphae</taxon>
        <taxon>Entelegynae</taxon>
        <taxon>Araneoidea</taxon>
        <taxon>Araneidae</taxon>
        <taxon>Caerostris</taxon>
    </lineage>
</organism>
<evidence type="ECO:0000313" key="2">
    <source>
        <dbReference type="Proteomes" id="UP001054945"/>
    </source>
</evidence>